<keyword evidence="2" id="KW-1185">Reference proteome</keyword>
<accession>A0A7W6BNI4</accession>
<dbReference type="Proteomes" id="UP000571950">
    <property type="component" value="Unassembled WGS sequence"/>
</dbReference>
<dbReference type="EMBL" id="JACIDT010000020">
    <property type="protein sequence ID" value="MBB3928176.1"/>
    <property type="molecule type" value="Genomic_DNA"/>
</dbReference>
<sequence>MRPETTSIAARVREIVSAAGIDNFHIENDILVMCGVRYVVERCGCDDPQCNGIRLQREEDRGGGNFFALQ</sequence>
<comment type="caution">
    <text evidence="1">The sequence shown here is derived from an EMBL/GenBank/DDBJ whole genome shotgun (WGS) entry which is preliminary data.</text>
</comment>
<gene>
    <name evidence="1" type="ORF">GGR43_003918</name>
</gene>
<organism evidence="1 2">
    <name type="scientific">Sphingobium jiangsuense</name>
    <dbReference type="NCBI Taxonomy" id="870476"/>
    <lineage>
        <taxon>Bacteria</taxon>
        <taxon>Pseudomonadati</taxon>
        <taxon>Pseudomonadota</taxon>
        <taxon>Alphaproteobacteria</taxon>
        <taxon>Sphingomonadales</taxon>
        <taxon>Sphingomonadaceae</taxon>
        <taxon>Sphingobium</taxon>
    </lineage>
</organism>
<reference evidence="1 2" key="1">
    <citation type="submission" date="2020-08" db="EMBL/GenBank/DDBJ databases">
        <title>Genomic Encyclopedia of Type Strains, Phase IV (KMG-IV): sequencing the most valuable type-strain genomes for metagenomic binning, comparative biology and taxonomic classification.</title>
        <authorList>
            <person name="Goeker M."/>
        </authorList>
    </citation>
    <scope>NUCLEOTIDE SEQUENCE [LARGE SCALE GENOMIC DNA]</scope>
    <source>
        <strain evidence="1 2">DSM 26189</strain>
    </source>
</reference>
<evidence type="ECO:0000313" key="1">
    <source>
        <dbReference type="EMBL" id="MBB3928176.1"/>
    </source>
</evidence>
<proteinExistence type="predicted"/>
<name>A0A7W6BNI4_9SPHN</name>
<dbReference type="AlphaFoldDB" id="A0A7W6BNI4"/>
<dbReference type="RefSeq" id="WP_188073468.1">
    <property type="nucleotide sequence ID" value="NZ_BSPS01000129.1"/>
</dbReference>
<evidence type="ECO:0000313" key="2">
    <source>
        <dbReference type="Proteomes" id="UP000571950"/>
    </source>
</evidence>
<protein>
    <submittedName>
        <fullName evidence="1">Uncharacterized protein</fullName>
    </submittedName>
</protein>